<evidence type="ECO:0000256" key="2">
    <source>
        <dbReference type="ARBA" id="ARBA00022857"/>
    </source>
</evidence>
<reference evidence="4 5" key="1">
    <citation type="submission" date="2015-06" db="EMBL/GenBank/DDBJ databases">
        <title>Talaromyces atroroseus IBT 11181 draft genome.</title>
        <authorList>
            <person name="Rasmussen K.B."/>
            <person name="Rasmussen S."/>
            <person name="Petersen B."/>
            <person name="Sicheritz-Ponten T."/>
            <person name="Mortensen U.H."/>
            <person name="Thrane U."/>
        </authorList>
    </citation>
    <scope>NUCLEOTIDE SEQUENCE [LARGE SCALE GENOMIC DNA]</scope>
    <source>
        <strain evidence="4 5">IBT 11181</strain>
    </source>
</reference>
<dbReference type="Gene3D" id="3.40.50.720">
    <property type="entry name" value="NAD(P)-binding Rossmann-like Domain"/>
    <property type="match status" value="1"/>
</dbReference>
<dbReference type="AlphaFoldDB" id="A0A225AJ17"/>
<dbReference type="CDD" id="cd05251">
    <property type="entry name" value="NmrA_like_SDR_a"/>
    <property type="match status" value="1"/>
</dbReference>
<feature type="domain" description="NmrA-like" evidence="3">
    <location>
        <begin position="3"/>
        <end position="290"/>
    </location>
</feature>
<dbReference type="RefSeq" id="XP_020118375.1">
    <property type="nucleotide sequence ID" value="XM_020268888.1"/>
</dbReference>
<sequence length="319" mass="34645">MSRIIAVHGATGTQGGSVVKSLLKSDWKIRAITRNASTDSAKALDAAGVEVVTASFDDEASLVKAYENAEAIFLVTNFWEHLFTGKNAADSGEAEYKQALTVVKIAETLPSLKHFIWSTLPGNAEGQLKRTAVPHFDYKAQLDVTIRKSYPNLAAKTTFLYVGYYANNLADIPAARFFTTPGSLGCYFWIVPVPRTVVIPSAGDTKVNVGVFVKAILAQPEKTHGKYVACVVEAITHDQMLQYWSAATGKPAALLQVDAGDWIKAFGAAGEEMYLNLKAFEENSKWYLDNSPLLAEDLGIEAEVVKTEAALKSFGEKLL</sequence>
<dbReference type="GeneID" id="31006348"/>
<comment type="similarity">
    <text evidence="1">Belongs to the NmrA-type oxidoreductase family.</text>
</comment>
<proteinExistence type="inferred from homology"/>
<dbReference type="Proteomes" id="UP000214365">
    <property type="component" value="Unassembled WGS sequence"/>
</dbReference>
<dbReference type="Gene3D" id="3.90.25.10">
    <property type="entry name" value="UDP-galactose 4-epimerase, domain 1"/>
    <property type="match status" value="1"/>
</dbReference>
<dbReference type="PANTHER" id="PTHR42748:SF28">
    <property type="entry name" value="NMRA-LIKE DOMAIN-CONTAINING PROTEIN"/>
    <property type="match status" value="1"/>
</dbReference>
<evidence type="ECO:0000313" key="4">
    <source>
        <dbReference type="EMBL" id="OKL58254.1"/>
    </source>
</evidence>
<name>A0A225AJ17_TALAT</name>
<evidence type="ECO:0000259" key="3">
    <source>
        <dbReference type="Pfam" id="PF05368"/>
    </source>
</evidence>
<dbReference type="PANTHER" id="PTHR42748">
    <property type="entry name" value="NITROGEN METABOLITE REPRESSION PROTEIN NMRA FAMILY MEMBER"/>
    <property type="match status" value="1"/>
</dbReference>
<evidence type="ECO:0000313" key="5">
    <source>
        <dbReference type="Proteomes" id="UP000214365"/>
    </source>
</evidence>
<accession>A0A225AJ17</accession>
<evidence type="ECO:0000256" key="1">
    <source>
        <dbReference type="ARBA" id="ARBA00006328"/>
    </source>
</evidence>
<dbReference type="STRING" id="1441469.A0A225AJ17"/>
<dbReference type="GO" id="GO:0005634">
    <property type="term" value="C:nucleus"/>
    <property type="evidence" value="ECO:0007669"/>
    <property type="project" value="TreeGrafter"/>
</dbReference>
<dbReference type="InterPro" id="IPR036291">
    <property type="entry name" value="NAD(P)-bd_dom_sf"/>
</dbReference>
<dbReference type="SUPFAM" id="SSF51735">
    <property type="entry name" value="NAD(P)-binding Rossmann-fold domains"/>
    <property type="match status" value="1"/>
</dbReference>
<dbReference type="Pfam" id="PF05368">
    <property type="entry name" value="NmrA"/>
    <property type="match status" value="1"/>
</dbReference>
<protein>
    <recommendedName>
        <fullName evidence="3">NmrA-like domain-containing protein</fullName>
    </recommendedName>
</protein>
<dbReference type="InterPro" id="IPR008030">
    <property type="entry name" value="NmrA-like"/>
</dbReference>
<dbReference type="InterPro" id="IPR051164">
    <property type="entry name" value="NmrA-like_oxidored"/>
</dbReference>
<organism evidence="4 5">
    <name type="scientific">Talaromyces atroroseus</name>
    <dbReference type="NCBI Taxonomy" id="1441469"/>
    <lineage>
        <taxon>Eukaryota</taxon>
        <taxon>Fungi</taxon>
        <taxon>Dikarya</taxon>
        <taxon>Ascomycota</taxon>
        <taxon>Pezizomycotina</taxon>
        <taxon>Eurotiomycetes</taxon>
        <taxon>Eurotiomycetidae</taxon>
        <taxon>Eurotiales</taxon>
        <taxon>Trichocomaceae</taxon>
        <taxon>Talaromyces</taxon>
        <taxon>Talaromyces sect. Trachyspermi</taxon>
    </lineage>
</organism>
<keyword evidence="5" id="KW-1185">Reference proteome</keyword>
<comment type="caution">
    <text evidence="4">The sequence shown here is derived from an EMBL/GenBank/DDBJ whole genome shotgun (WGS) entry which is preliminary data.</text>
</comment>
<gene>
    <name evidence="4" type="ORF">UA08_06593</name>
</gene>
<dbReference type="OrthoDB" id="3358371at2759"/>
<dbReference type="EMBL" id="LFMY01000010">
    <property type="protein sequence ID" value="OKL58254.1"/>
    <property type="molecule type" value="Genomic_DNA"/>
</dbReference>
<keyword evidence="2" id="KW-0521">NADP</keyword>